<evidence type="ECO:0000313" key="1">
    <source>
        <dbReference type="EMBL" id="MCZ4224957.1"/>
    </source>
</evidence>
<dbReference type="PANTHER" id="PTHR34071:SF2">
    <property type="entry name" value="FLAVIN-NUCLEOTIDE-BINDING PROTEIN"/>
    <property type="match status" value="1"/>
</dbReference>
<comment type="caution">
    <text evidence="1">The sequence shown here is derived from an EMBL/GenBank/DDBJ whole genome shotgun (WGS) entry which is preliminary data.</text>
</comment>
<sequence>MLGDLNKGQLIDFLEQQVIGRLGCHADGETYIVPVNYVYRDNAIYGHSGNGKKINMMRANPKVCFQVDEIFDTFRWKSAILQGNFSELAGEERQQVMQSIIHKIMPLTNRPSEEPSHGISQAEHTNIIVYKIELTAASGKYESHDIEA</sequence>
<gene>
    <name evidence="1" type="ORF">O0931_16715</name>
</gene>
<dbReference type="Gene3D" id="2.30.110.10">
    <property type="entry name" value="Electron Transport, Fmn-binding Protein, Chain A"/>
    <property type="match status" value="1"/>
</dbReference>
<name>A0ABT4L3F8_9SPHI</name>
<keyword evidence="2" id="KW-1185">Reference proteome</keyword>
<dbReference type="PANTHER" id="PTHR34071">
    <property type="entry name" value="5-NITROIMIDAZOLE ANTIBIOTICS RESISTANCE PROTEIN, NIMA-FAMILY-RELATED PROTEIN-RELATED"/>
    <property type="match status" value="1"/>
</dbReference>
<proteinExistence type="predicted"/>
<dbReference type="Proteomes" id="UP001144341">
    <property type="component" value="Unassembled WGS sequence"/>
</dbReference>
<protein>
    <submittedName>
        <fullName evidence="1">Pyridoxamine 5'-phosphate oxidase family protein</fullName>
    </submittedName>
</protein>
<dbReference type="SUPFAM" id="SSF50475">
    <property type="entry name" value="FMN-binding split barrel"/>
    <property type="match status" value="1"/>
</dbReference>
<dbReference type="InterPro" id="IPR024747">
    <property type="entry name" value="Pyridox_Oxase-rel"/>
</dbReference>
<dbReference type="Pfam" id="PF12900">
    <property type="entry name" value="Pyridox_ox_2"/>
    <property type="match status" value="1"/>
</dbReference>
<organism evidence="1 2">
    <name type="scientific">Pedobacter rhodius</name>
    <dbReference type="NCBI Taxonomy" id="3004098"/>
    <lineage>
        <taxon>Bacteria</taxon>
        <taxon>Pseudomonadati</taxon>
        <taxon>Bacteroidota</taxon>
        <taxon>Sphingobacteriia</taxon>
        <taxon>Sphingobacteriales</taxon>
        <taxon>Sphingobacteriaceae</taxon>
        <taxon>Pedobacter</taxon>
    </lineage>
</organism>
<reference evidence="1" key="1">
    <citation type="submission" date="2022-12" db="EMBL/GenBank/DDBJ databases">
        <title>Genome sequence of SJ11.</title>
        <authorList>
            <person name="Woo H."/>
        </authorList>
    </citation>
    <scope>NUCLEOTIDE SEQUENCE</scope>
    <source>
        <strain evidence="1">SJ11</strain>
    </source>
</reference>
<dbReference type="InterPro" id="IPR012349">
    <property type="entry name" value="Split_barrel_FMN-bd"/>
</dbReference>
<dbReference type="RefSeq" id="WP_269416621.1">
    <property type="nucleotide sequence ID" value="NZ_JAPWGL010000005.1"/>
</dbReference>
<evidence type="ECO:0000313" key="2">
    <source>
        <dbReference type="Proteomes" id="UP001144341"/>
    </source>
</evidence>
<accession>A0ABT4L3F8</accession>
<dbReference type="EMBL" id="JAPWGL010000005">
    <property type="protein sequence ID" value="MCZ4224957.1"/>
    <property type="molecule type" value="Genomic_DNA"/>
</dbReference>